<dbReference type="SUPFAM" id="SSF116734">
    <property type="entry name" value="DNA methylase specificity domain"/>
    <property type="match status" value="2"/>
</dbReference>
<dbReference type="InterPro" id="IPR044946">
    <property type="entry name" value="Restrct_endonuc_typeI_TRD_sf"/>
</dbReference>
<dbReference type="PANTHER" id="PTHR43140:SF1">
    <property type="entry name" value="TYPE I RESTRICTION ENZYME ECOKI SPECIFICITY SUBUNIT"/>
    <property type="match status" value="1"/>
</dbReference>
<keyword evidence="5" id="KW-0175">Coiled coil</keyword>
<comment type="subunit">
    <text evidence="4">The methyltransferase is composed of M and S polypeptides.</text>
</comment>
<comment type="similarity">
    <text evidence="1">Belongs to the type-I restriction system S methylase family.</text>
</comment>
<dbReference type="GO" id="GO:0004519">
    <property type="term" value="F:endonuclease activity"/>
    <property type="evidence" value="ECO:0007669"/>
    <property type="project" value="UniProtKB-KW"/>
</dbReference>
<feature type="coiled-coil region" evidence="5">
    <location>
        <begin position="161"/>
        <end position="191"/>
    </location>
</feature>
<dbReference type="Proteomes" id="UP001601197">
    <property type="component" value="Unassembled WGS sequence"/>
</dbReference>
<keyword evidence="8" id="KW-0255">Endonuclease</keyword>
<dbReference type="PANTHER" id="PTHR43140">
    <property type="entry name" value="TYPE-1 RESTRICTION ENZYME ECOKI SPECIFICITY PROTEIN"/>
    <property type="match status" value="1"/>
</dbReference>
<reference evidence="8 9" key="1">
    <citation type="submission" date="2024-10" db="EMBL/GenBank/DDBJ databases">
        <title>The Natural Products Discovery Center: Release of the First 8490 Sequenced Strains for Exploring Actinobacteria Biosynthetic Diversity.</title>
        <authorList>
            <person name="Kalkreuter E."/>
            <person name="Kautsar S.A."/>
            <person name="Yang D."/>
            <person name="Bader C.D."/>
            <person name="Teijaro C.N."/>
            <person name="Fluegel L."/>
            <person name="Davis C.M."/>
            <person name="Simpson J.R."/>
            <person name="Lauterbach L."/>
            <person name="Steele A.D."/>
            <person name="Gui C."/>
            <person name="Meng S."/>
            <person name="Li G."/>
            <person name="Viehrig K."/>
            <person name="Ye F."/>
            <person name="Su P."/>
            <person name="Kiefer A.F."/>
            <person name="Nichols A."/>
            <person name="Cepeda A.J."/>
            <person name="Yan W."/>
            <person name="Fan B."/>
            <person name="Jiang Y."/>
            <person name="Adhikari A."/>
            <person name="Zheng C.-J."/>
            <person name="Schuster L."/>
            <person name="Cowan T.M."/>
            <person name="Smanski M.J."/>
            <person name="Chevrette M.G."/>
            <person name="De Carvalho L.P.S."/>
            <person name="Shen B."/>
        </authorList>
    </citation>
    <scope>NUCLEOTIDE SEQUENCE [LARGE SCALE GENOMIC DNA]</scope>
    <source>
        <strain evidence="8 9">NPDC007147</strain>
    </source>
</reference>
<feature type="compositionally biased region" description="Low complexity" evidence="6">
    <location>
        <begin position="472"/>
        <end position="482"/>
    </location>
</feature>
<evidence type="ECO:0000313" key="9">
    <source>
        <dbReference type="Proteomes" id="UP001601197"/>
    </source>
</evidence>
<evidence type="ECO:0000256" key="2">
    <source>
        <dbReference type="ARBA" id="ARBA00022747"/>
    </source>
</evidence>
<gene>
    <name evidence="8" type="ORF">ACFYNZ_07705</name>
</gene>
<evidence type="ECO:0000256" key="1">
    <source>
        <dbReference type="ARBA" id="ARBA00010923"/>
    </source>
</evidence>
<comment type="caution">
    <text evidence="8">The sequence shown here is derived from an EMBL/GenBank/DDBJ whole genome shotgun (WGS) entry which is preliminary data.</text>
</comment>
<dbReference type="CDD" id="cd17253">
    <property type="entry name" value="RMtype1_S_Eco933I-TRD2-CR2_like"/>
    <property type="match status" value="1"/>
</dbReference>
<evidence type="ECO:0000313" key="8">
    <source>
        <dbReference type="EMBL" id="MFE9169398.1"/>
    </source>
</evidence>
<dbReference type="Pfam" id="PF01420">
    <property type="entry name" value="Methylase_S"/>
    <property type="match status" value="2"/>
</dbReference>
<accession>A0ABW6KS33</accession>
<dbReference type="Gene3D" id="3.90.220.20">
    <property type="entry name" value="DNA methylase specificity domains"/>
    <property type="match status" value="2"/>
</dbReference>
<evidence type="ECO:0000259" key="7">
    <source>
        <dbReference type="Pfam" id="PF01420"/>
    </source>
</evidence>
<evidence type="ECO:0000256" key="3">
    <source>
        <dbReference type="ARBA" id="ARBA00023125"/>
    </source>
</evidence>
<proteinExistence type="inferred from homology"/>
<evidence type="ECO:0000256" key="6">
    <source>
        <dbReference type="SAM" id="MobiDB-lite"/>
    </source>
</evidence>
<keyword evidence="2" id="KW-0680">Restriction system</keyword>
<dbReference type="GO" id="GO:0016787">
    <property type="term" value="F:hydrolase activity"/>
    <property type="evidence" value="ECO:0007669"/>
    <property type="project" value="UniProtKB-KW"/>
</dbReference>
<keyword evidence="9" id="KW-1185">Reference proteome</keyword>
<name>A0ABW6KS33_9ACTN</name>
<organism evidence="8 9">
    <name type="scientific">Streptomyces kebangsaanensis</name>
    <dbReference type="NCBI Taxonomy" id="864058"/>
    <lineage>
        <taxon>Bacteria</taxon>
        <taxon>Bacillati</taxon>
        <taxon>Actinomycetota</taxon>
        <taxon>Actinomycetes</taxon>
        <taxon>Kitasatosporales</taxon>
        <taxon>Streptomycetaceae</taxon>
        <taxon>Streptomyces</taxon>
    </lineage>
</organism>
<feature type="domain" description="Type I restriction modification DNA specificity" evidence="7">
    <location>
        <begin position="233"/>
        <end position="398"/>
    </location>
</feature>
<dbReference type="InterPro" id="IPR051212">
    <property type="entry name" value="Type-I_RE_S_subunit"/>
</dbReference>
<keyword evidence="8" id="KW-0378">Hydrolase</keyword>
<keyword evidence="8" id="KW-0540">Nuclease</keyword>
<feature type="domain" description="Type I restriction modification DNA specificity" evidence="7">
    <location>
        <begin position="7"/>
        <end position="173"/>
    </location>
</feature>
<evidence type="ECO:0000256" key="5">
    <source>
        <dbReference type="SAM" id="Coils"/>
    </source>
</evidence>
<dbReference type="CDD" id="cd17261">
    <property type="entry name" value="RMtype1_S_EcoKI-TRD2-CR2_like"/>
    <property type="match status" value="1"/>
</dbReference>
<keyword evidence="3" id="KW-0238">DNA-binding</keyword>
<dbReference type="EC" id="3.1.21.-" evidence="8"/>
<protein>
    <submittedName>
        <fullName evidence="8">Restriction endonuclease subunit S</fullName>
        <ecNumber evidence="8">3.1.21.-</ecNumber>
    </submittedName>
</protein>
<feature type="region of interest" description="Disordered" evidence="6">
    <location>
        <begin position="452"/>
        <end position="500"/>
    </location>
</feature>
<sequence length="500" mass="55044">MEMDGLPDSWSWVSLKDVLSEPLINGRSVKTMEGGFPVLRLTAIADGKIDLGESKEGAWSAEQAEPFLVWRGDFLLSRGNGSKRLVGRGGLVGNVGSPVAFPDTMIRVRLSSKLVSSSYFRLLWDSPVVRRQIEAKARTTAGIYKVNQAILEGVALPLPPLAEQRRIVEALEEQLSRLDAAEVNVRKVTRRIDVLLGRVTDFTADIAVGADEPAAPFPEEAGSIDGQLPRIPANWRWTRLGELADVVGGVTKDKKKQSDPDLPEVPYLRVANVQRGRLDLENVATIRVPPKKAEQLRLKVGDVLMNEGGDRDKLGRGWVWRGEVSDAIHQNHVFRARIRQGLLMPELLSWYANGAAKWFEENGKQSTNLASISLSKIKNLPVPVPPETEQGRIAERIEERLVQLRHARVAAERVLRQGGKLRNALLRKAFEGNLVPQDKADEPAAAVLARIAAERATQPKPKRTRKATAKMPIPRAAEATTPAPEPTPAPALAVQQEIEL</sequence>
<dbReference type="InterPro" id="IPR000055">
    <property type="entry name" value="Restrct_endonuc_typeI_TRD"/>
</dbReference>
<evidence type="ECO:0000256" key="4">
    <source>
        <dbReference type="ARBA" id="ARBA00038652"/>
    </source>
</evidence>
<dbReference type="RefSeq" id="WP_388344919.1">
    <property type="nucleotide sequence ID" value="NZ_JBIAFJ010000004.1"/>
</dbReference>
<dbReference type="EMBL" id="JBIAFJ010000004">
    <property type="protein sequence ID" value="MFE9169398.1"/>
    <property type="molecule type" value="Genomic_DNA"/>
</dbReference>